<proteinExistence type="predicted"/>
<dbReference type="EMBL" id="CP024969">
    <property type="protein sequence ID" value="ATZ21256.1"/>
    <property type="molecule type" value="Genomic_DNA"/>
</dbReference>
<evidence type="ECO:0000313" key="1">
    <source>
        <dbReference type="EMBL" id="ATZ21256.1"/>
    </source>
</evidence>
<organism evidence="1 2">
    <name type="scientific">Mesoplasma tabanidae</name>
    <dbReference type="NCBI Taxonomy" id="219745"/>
    <lineage>
        <taxon>Bacteria</taxon>
        <taxon>Bacillati</taxon>
        <taxon>Mycoplasmatota</taxon>
        <taxon>Mollicutes</taxon>
        <taxon>Entomoplasmatales</taxon>
        <taxon>Entomoplasmataceae</taxon>
        <taxon>Mesoplasma</taxon>
    </lineage>
</organism>
<dbReference type="OrthoDB" id="391933at2"/>
<accession>A0A2K8P3I9</accession>
<dbReference type="Proteomes" id="UP000232223">
    <property type="component" value="Chromosome"/>
</dbReference>
<keyword evidence="2" id="KW-1185">Reference proteome</keyword>
<protein>
    <submittedName>
        <fullName evidence="1">Uncharacterized protein</fullName>
    </submittedName>
</protein>
<sequence>MKNKEFEIIDKLGGKQVNIYLNDETLILEKIFEQKYKQKPNRSKIYKDFLKKQLNQELINEIKDFDKNICSCCKNDYSFTKKQMYICSNKENINACIICDDCIPKK</sequence>
<dbReference type="RefSeq" id="WP_100679225.1">
    <property type="nucleotide sequence ID" value="NZ_CP024969.1"/>
</dbReference>
<evidence type="ECO:0000313" key="2">
    <source>
        <dbReference type="Proteomes" id="UP000232223"/>
    </source>
</evidence>
<name>A0A2K8P3I9_9MOLU</name>
<dbReference type="AlphaFoldDB" id="A0A2K8P3I9"/>
<reference evidence="1 2" key="1">
    <citation type="submission" date="2017-11" db="EMBL/GenBank/DDBJ databases">
        <title>Genome sequence of Mesoplasma tabanidae BARC 857 (ATCC 49584).</title>
        <authorList>
            <person name="Lo W.-S."/>
            <person name="Kuo C.-H."/>
        </authorList>
    </citation>
    <scope>NUCLEOTIDE SEQUENCE [LARGE SCALE GENOMIC DNA]</scope>
    <source>
        <strain evidence="1 2">BARC 857</strain>
    </source>
</reference>
<gene>
    <name evidence="1" type="ORF">MTABA_v1c00500</name>
</gene>
<dbReference type="KEGG" id="mtab:MTABA_v1c00500"/>